<dbReference type="PANTHER" id="PTHR43135">
    <property type="entry name" value="ALPHA-D-RIBOSE 1-METHYLPHOSPHONATE 5-TRIPHOSPHATE DIPHOSPHATASE"/>
    <property type="match status" value="1"/>
</dbReference>
<dbReference type="InterPro" id="IPR011059">
    <property type="entry name" value="Metal-dep_hydrolase_composite"/>
</dbReference>
<evidence type="ECO:0000313" key="4">
    <source>
        <dbReference type="EMBL" id="MCJ2185743.1"/>
    </source>
</evidence>
<reference evidence="4 5" key="1">
    <citation type="submission" date="2022-04" db="EMBL/GenBank/DDBJ databases">
        <title>Identification of a novel bacterium isolated from mangrove sediments.</title>
        <authorList>
            <person name="Pan X."/>
        </authorList>
    </citation>
    <scope>NUCLEOTIDE SEQUENCE [LARGE SCALE GENOMIC DNA]</scope>
    <source>
        <strain evidence="4 5">B2638</strain>
    </source>
</reference>
<dbReference type="SUPFAM" id="SSF51338">
    <property type="entry name" value="Composite domain of metallo-dependent hydrolases"/>
    <property type="match status" value="1"/>
</dbReference>
<proteinExistence type="predicted"/>
<name>A0ABT0BL11_9SPHN</name>
<dbReference type="Pfam" id="PF01979">
    <property type="entry name" value="Amidohydro_1"/>
    <property type="match status" value="1"/>
</dbReference>
<comment type="caution">
    <text evidence="4">The sequence shown here is derived from an EMBL/GenBank/DDBJ whole genome shotgun (WGS) entry which is preliminary data.</text>
</comment>
<protein>
    <submittedName>
        <fullName evidence="4">CIA30 family protein</fullName>
    </submittedName>
</protein>
<dbReference type="InterPro" id="IPR051781">
    <property type="entry name" value="Metallo-dep_Hydrolase"/>
</dbReference>
<dbReference type="Pfam" id="PF08547">
    <property type="entry name" value="CIA30"/>
    <property type="match status" value="1"/>
</dbReference>
<dbReference type="EMBL" id="JALHLG010000003">
    <property type="protein sequence ID" value="MCJ2185743.1"/>
    <property type="molecule type" value="Genomic_DNA"/>
</dbReference>
<dbReference type="Gene3D" id="3.30.110.90">
    <property type="entry name" value="Amidohydrolase"/>
    <property type="match status" value="1"/>
</dbReference>
<dbReference type="Gene3D" id="1.20.58.520">
    <property type="entry name" value="Amidohydrolase"/>
    <property type="match status" value="1"/>
</dbReference>
<accession>A0ABT0BL11</accession>
<sequence>MRKGLIAVVLTGVITFPAGNLAAKSGDTTVALVGATVFDGTGAAPMVETVLIKGDRIVAAGPDVKVPRGAKVVNAKGKALLPGFFDLHTHWTPAGEPAATPKIAAAYAKAGVTTVNDFHEQPESYAPRRAWLKTLVAPHVNFAARISTPGGHGADWADQATTIWINTPEAAKAAIKGLEAYQPDLIKAFTDGWRYGMSPDNTSMDEWTLKALSDAAHAHGWPVLTHTVAVERGLVAARGHVDSLAHGLQDRPLTPEEVKVIAASGMGMAPTLAVYDPYKPGRRSDDPEDPRYKQSVARFGNALHNVKALFDAGVPIALGTDAGMFATPHGTSTLHEMELLVKAGLTPSQALVAGTRTSARIMRLDQDRGTIAKGKRADLVLISGKPWIDITDVYKTYQVYIDGKLVSGQGAPPLPAANKADWLPSVTVPALVDDFERMDRRSTLDTLRLETGDGGMDRTVEITQTVPREGGGRALSLSARMAVKEGAYAGFAVPLTRGSVTPVDLRGYKGLRFDIRGEGEYLVRLNGVAGSWEARVTAKPGWTTVELPFTALSPVARRGKEGAAYTGDGLTQVEIGGSRAAGQRLWLQADNIRFY</sequence>
<evidence type="ECO:0000313" key="5">
    <source>
        <dbReference type="Proteomes" id="UP001202281"/>
    </source>
</evidence>
<feature type="domain" description="NADH:ubiquinone oxidoreductase intermediate-associated protein 30" evidence="3">
    <location>
        <begin position="484"/>
        <end position="560"/>
    </location>
</feature>
<keyword evidence="5" id="KW-1185">Reference proteome</keyword>
<feature type="domain" description="Amidohydrolase-related" evidence="2">
    <location>
        <begin position="80"/>
        <end position="406"/>
    </location>
</feature>
<dbReference type="InterPro" id="IPR006680">
    <property type="entry name" value="Amidohydro-rel"/>
</dbReference>
<dbReference type="SUPFAM" id="SSF49785">
    <property type="entry name" value="Galactose-binding domain-like"/>
    <property type="match status" value="1"/>
</dbReference>
<evidence type="ECO:0000256" key="1">
    <source>
        <dbReference type="SAM" id="SignalP"/>
    </source>
</evidence>
<evidence type="ECO:0000259" key="2">
    <source>
        <dbReference type="Pfam" id="PF01979"/>
    </source>
</evidence>
<dbReference type="InterPro" id="IPR032466">
    <property type="entry name" value="Metal_Hydrolase"/>
</dbReference>
<keyword evidence="1" id="KW-0732">Signal</keyword>
<dbReference type="PANTHER" id="PTHR43135:SF3">
    <property type="entry name" value="ALPHA-D-RIBOSE 1-METHYLPHOSPHONATE 5-TRIPHOSPHATE DIPHOSPHATASE"/>
    <property type="match status" value="1"/>
</dbReference>
<dbReference type="InterPro" id="IPR008979">
    <property type="entry name" value="Galactose-bd-like_sf"/>
</dbReference>
<dbReference type="Proteomes" id="UP001202281">
    <property type="component" value="Unassembled WGS sequence"/>
</dbReference>
<dbReference type="Gene3D" id="2.30.40.10">
    <property type="entry name" value="Urease, subunit C, domain 1"/>
    <property type="match status" value="1"/>
</dbReference>
<dbReference type="SUPFAM" id="SSF51556">
    <property type="entry name" value="Metallo-dependent hydrolases"/>
    <property type="match status" value="1"/>
</dbReference>
<dbReference type="Gene3D" id="3.40.50.10910">
    <property type="entry name" value="Amidohydrolase"/>
    <property type="match status" value="1"/>
</dbReference>
<feature type="signal peptide" evidence="1">
    <location>
        <begin position="1"/>
        <end position="22"/>
    </location>
</feature>
<feature type="chain" id="PRO_5046899789" evidence="1">
    <location>
        <begin position="23"/>
        <end position="595"/>
    </location>
</feature>
<evidence type="ECO:0000259" key="3">
    <source>
        <dbReference type="Pfam" id="PF08547"/>
    </source>
</evidence>
<organism evidence="4 5">
    <name type="scientific">Novosphingobium beihaiensis</name>
    <dbReference type="NCBI Taxonomy" id="2930389"/>
    <lineage>
        <taxon>Bacteria</taxon>
        <taxon>Pseudomonadati</taxon>
        <taxon>Pseudomonadota</taxon>
        <taxon>Alphaproteobacteria</taxon>
        <taxon>Sphingomonadales</taxon>
        <taxon>Sphingomonadaceae</taxon>
        <taxon>Novosphingobium</taxon>
    </lineage>
</organism>
<gene>
    <name evidence="4" type="ORF">MTR66_02815</name>
</gene>
<dbReference type="InterPro" id="IPR013857">
    <property type="entry name" value="NADH-UbQ_OxRdtase-assoc_prot30"/>
</dbReference>